<dbReference type="NCBIfam" id="TIGR00715">
    <property type="entry name" value="precor6x_red"/>
    <property type="match status" value="1"/>
</dbReference>
<dbReference type="PANTHER" id="PTHR36925">
    <property type="entry name" value="COBALT-PRECORRIN-6A REDUCTASE"/>
    <property type="match status" value="1"/>
</dbReference>
<dbReference type="EMBL" id="FZNT01000004">
    <property type="protein sequence ID" value="SNR51567.1"/>
    <property type="molecule type" value="Genomic_DNA"/>
</dbReference>
<evidence type="ECO:0000313" key="4">
    <source>
        <dbReference type="EMBL" id="SNR51567.1"/>
    </source>
</evidence>
<evidence type="ECO:0000256" key="1">
    <source>
        <dbReference type="ARBA" id="ARBA00004953"/>
    </source>
</evidence>
<dbReference type="Proteomes" id="UP000198384">
    <property type="component" value="Unassembled WGS sequence"/>
</dbReference>
<evidence type="ECO:0000313" key="5">
    <source>
        <dbReference type="Proteomes" id="UP000198384"/>
    </source>
</evidence>
<reference evidence="4 5" key="1">
    <citation type="submission" date="2017-06" db="EMBL/GenBank/DDBJ databases">
        <authorList>
            <person name="Kim H.J."/>
            <person name="Triplett B.A."/>
        </authorList>
    </citation>
    <scope>NUCLEOTIDE SEQUENCE [LARGE SCALE GENOMIC DNA]</scope>
    <source>
        <strain evidence="4 5">DSM 29150</strain>
    </source>
</reference>
<dbReference type="Pfam" id="PF02571">
    <property type="entry name" value="CbiJ"/>
    <property type="match status" value="1"/>
</dbReference>
<evidence type="ECO:0000256" key="2">
    <source>
        <dbReference type="ARBA" id="ARBA00022573"/>
    </source>
</evidence>
<comment type="pathway">
    <text evidence="1">Cofactor biosynthesis; adenosylcobalamin biosynthesis.</text>
</comment>
<dbReference type="UniPathway" id="UPA00148"/>
<dbReference type="RefSeq" id="WP_089381303.1">
    <property type="nucleotide sequence ID" value="NZ_FZNT01000004.1"/>
</dbReference>
<sequence length="253" mass="28609">MILVFGGTTEGKQAIEVLEALQLQYIYSSKTEIKVELGDCGIYRFGAFSVENLEQFISDKNITAIIHASHPFAEELHRTIDVVAEKCEIPVYRLQREYPERIQHAMIHYVDDYEDALTLLHEKFNGKILLGLTGVQTIVKFENFWKNNLSYFRILDRPSSKDIALKSNFPESQLILGYPNTSVEAEVALFQQKIIEVVITKESGNSGALSVKIDAAKHCNIPIVIIKKPELPISFQLVNNKSALLEILKTTVQ</sequence>
<dbReference type="PANTHER" id="PTHR36925:SF1">
    <property type="entry name" value="COBALT-PRECORRIN-6A REDUCTASE"/>
    <property type="match status" value="1"/>
</dbReference>
<name>A0A238WYC6_9FLAO</name>
<protein>
    <submittedName>
        <fullName evidence="4">Precorrin-6A/cobalt-precorrin-6A reductase</fullName>
    </submittedName>
</protein>
<evidence type="ECO:0000256" key="3">
    <source>
        <dbReference type="ARBA" id="ARBA00023002"/>
    </source>
</evidence>
<dbReference type="InterPro" id="IPR003723">
    <property type="entry name" value="Precorrin-6x_reduct"/>
</dbReference>
<keyword evidence="3" id="KW-0560">Oxidoreductase</keyword>
<dbReference type="GO" id="GO:0016994">
    <property type="term" value="F:precorrin-6A reductase activity"/>
    <property type="evidence" value="ECO:0007669"/>
    <property type="project" value="InterPro"/>
</dbReference>
<gene>
    <name evidence="4" type="ORF">SAMN06265371_104190</name>
</gene>
<keyword evidence="5" id="KW-1185">Reference proteome</keyword>
<organism evidence="4 5">
    <name type="scientific">Lutibacter agarilyticus</name>
    <dbReference type="NCBI Taxonomy" id="1109740"/>
    <lineage>
        <taxon>Bacteria</taxon>
        <taxon>Pseudomonadati</taxon>
        <taxon>Bacteroidota</taxon>
        <taxon>Flavobacteriia</taxon>
        <taxon>Flavobacteriales</taxon>
        <taxon>Flavobacteriaceae</taxon>
        <taxon>Lutibacter</taxon>
    </lineage>
</organism>
<keyword evidence="2" id="KW-0169">Cobalamin biosynthesis</keyword>
<accession>A0A238WYC6</accession>
<dbReference type="AlphaFoldDB" id="A0A238WYC6"/>
<proteinExistence type="predicted"/>
<dbReference type="OrthoDB" id="9780707at2"/>
<dbReference type="PROSITE" id="PS51014">
    <property type="entry name" value="COBK_CBIJ"/>
    <property type="match status" value="1"/>
</dbReference>
<dbReference type="GO" id="GO:0009236">
    <property type="term" value="P:cobalamin biosynthetic process"/>
    <property type="evidence" value="ECO:0007669"/>
    <property type="project" value="UniProtKB-UniPathway"/>
</dbReference>